<dbReference type="InterPro" id="IPR013783">
    <property type="entry name" value="Ig-like_fold"/>
</dbReference>
<name>A0A8C1T4E3_CYPCA</name>
<keyword evidence="1" id="KW-0812">Transmembrane</keyword>
<reference evidence="4" key="1">
    <citation type="submission" date="2025-08" db="UniProtKB">
        <authorList>
            <consortium name="Ensembl"/>
        </authorList>
    </citation>
    <scope>IDENTIFICATION</scope>
</reference>
<keyword evidence="1" id="KW-1133">Transmembrane helix</keyword>
<evidence type="ECO:0000313" key="5">
    <source>
        <dbReference type="Proteomes" id="UP000694700"/>
    </source>
</evidence>
<dbReference type="Pfam" id="PF07686">
    <property type="entry name" value="V-set"/>
    <property type="match status" value="1"/>
</dbReference>
<proteinExistence type="predicted"/>
<evidence type="ECO:0000256" key="2">
    <source>
        <dbReference type="SAM" id="SignalP"/>
    </source>
</evidence>
<dbReference type="Proteomes" id="UP000694700">
    <property type="component" value="Unplaced"/>
</dbReference>
<sequence>MSLIFQAVSWHSLLVCVSDVSAAERDKMKRKVSVMEGDSVTLHTDVKTNQQEKIRWYFSDTRIAQISGDLRNICTDVQCKDGDERFRDRLKLDHQTGSLSIMNIRNTDSGLYKLLISNSNFDTEKIFSVIVDDVPAAGGHEMKRKTVKEGESLTLHSDGVKKTNDLKIWYFKDILIAEITGDQSKICTVDQCKERFRDRLKLDHQTGSLTIMNIRTTDAGLYNLQISSSRFSIIKTFSVTVTDSAVAAAVVAAVVAAVLLIAAAGVIYCHHRRSVQGKQNGKYCIQMI</sequence>
<protein>
    <recommendedName>
        <fullName evidence="3">Immunoglobulin domain-containing protein</fullName>
    </recommendedName>
</protein>
<dbReference type="AlphaFoldDB" id="A0A8C1T4E3"/>
<evidence type="ECO:0000259" key="3">
    <source>
        <dbReference type="SMART" id="SM00409"/>
    </source>
</evidence>
<dbReference type="InterPro" id="IPR003599">
    <property type="entry name" value="Ig_sub"/>
</dbReference>
<feature type="signal peptide" evidence="2">
    <location>
        <begin position="1"/>
        <end position="22"/>
    </location>
</feature>
<dbReference type="InterPro" id="IPR013106">
    <property type="entry name" value="Ig_V-set"/>
</dbReference>
<dbReference type="InterPro" id="IPR036179">
    <property type="entry name" value="Ig-like_dom_sf"/>
</dbReference>
<feature type="domain" description="Immunoglobulin" evidence="3">
    <location>
        <begin position="29"/>
        <end position="132"/>
    </location>
</feature>
<dbReference type="PANTHER" id="PTHR21063">
    <property type="entry name" value="LFA-3"/>
    <property type="match status" value="1"/>
</dbReference>
<accession>A0A8C1T4E3</accession>
<feature type="chain" id="PRO_5045074133" description="Immunoglobulin domain-containing protein" evidence="2">
    <location>
        <begin position="23"/>
        <end position="288"/>
    </location>
</feature>
<dbReference type="Ensembl" id="ENSCCRT00015017098.1">
    <property type="protein sequence ID" value="ENSCCRP00015016515.1"/>
    <property type="gene ID" value="ENSCCRG00015007293.1"/>
</dbReference>
<feature type="transmembrane region" description="Helical" evidence="1">
    <location>
        <begin position="245"/>
        <end position="269"/>
    </location>
</feature>
<organism evidence="4 5">
    <name type="scientific">Cyprinus carpio</name>
    <name type="common">Common carp</name>
    <dbReference type="NCBI Taxonomy" id="7962"/>
    <lineage>
        <taxon>Eukaryota</taxon>
        <taxon>Metazoa</taxon>
        <taxon>Chordata</taxon>
        <taxon>Craniata</taxon>
        <taxon>Vertebrata</taxon>
        <taxon>Euteleostomi</taxon>
        <taxon>Actinopterygii</taxon>
        <taxon>Neopterygii</taxon>
        <taxon>Teleostei</taxon>
        <taxon>Ostariophysi</taxon>
        <taxon>Cypriniformes</taxon>
        <taxon>Cyprinidae</taxon>
        <taxon>Cyprininae</taxon>
        <taxon>Cyprinus</taxon>
    </lineage>
</organism>
<keyword evidence="1" id="KW-0472">Membrane</keyword>
<dbReference type="SMART" id="SM00409">
    <property type="entry name" value="IG"/>
    <property type="match status" value="2"/>
</dbReference>
<keyword evidence="2" id="KW-0732">Signal</keyword>
<dbReference type="SUPFAM" id="SSF48726">
    <property type="entry name" value="Immunoglobulin"/>
    <property type="match status" value="2"/>
</dbReference>
<feature type="domain" description="Immunoglobulin" evidence="3">
    <location>
        <begin position="142"/>
        <end position="242"/>
    </location>
</feature>
<dbReference type="PANTHER" id="PTHR21063:SF4">
    <property type="entry name" value="CD48 ANTIGEN-RELATED"/>
    <property type="match status" value="1"/>
</dbReference>
<dbReference type="Gene3D" id="2.60.40.10">
    <property type="entry name" value="Immunoglobulins"/>
    <property type="match status" value="2"/>
</dbReference>
<evidence type="ECO:0000313" key="4">
    <source>
        <dbReference type="Ensembl" id="ENSCCRP00015016515.1"/>
    </source>
</evidence>
<evidence type="ECO:0000256" key="1">
    <source>
        <dbReference type="SAM" id="Phobius"/>
    </source>
</evidence>